<accession>A0A9N9F8G3</accession>
<evidence type="ECO:0000313" key="3">
    <source>
        <dbReference type="Proteomes" id="UP000789508"/>
    </source>
</evidence>
<gene>
    <name evidence="2" type="ORF">ALEPTO_LOCUS4255</name>
</gene>
<organism evidence="2 3">
    <name type="scientific">Ambispora leptoticha</name>
    <dbReference type="NCBI Taxonomy" id="144679"/>
    <lineage>
        <taxon>Eukaryota</taxon>
        <taxon>Fungi</taxon>
        <taxon>Fungi incertae sedis</taxon>
        <taxon>Mucoromycota</taxon>
        <taxon>Glomeromycotina</taxon>
        <taxon>Glomeromycetes</taxon>
        <taxon>Archaeosporales</taxon>
        <taxon>Ambisporaceae</taxon>
        <taxon>Ambispora</taxon>
    </lineage>
</organism>
<dbReference type="AlphaFoldDB" id="A0A9N9F8G3"/>
<feature type="compositionally biased region" description="Polar residues" evidence="1">
    <location>
        <begin position="42"/>
        <end position="55"/>
    </location>
</feature>
<proteinExistence type="predicted"/>
<dbReference type="EMBL" id="CAJVPS010000950">
    <property type="protein sequence ID" value="CAG8516715.1"/>
    <property type="molecule type" value="Genomic_DNA"/>
</dbReference>
<reference evidence="2" key="1">
    <citation type="submission" date="2021-06" db="EMBL/GenBank/DDBJ databases">
        <authorList>
            <person name="Kallberg Y."/>
            <person name="Tangrot J."/>
            <person name="Rosling A."/>
        </authorList>
    </citation>
    <scope>NUCLEOTIDE SEQUENCE</scope>
    <source>
        <strain evidence="2">FL130A</strain>
    </source>
</reference>
<evidence type="ECO:0000256" key="1">
    <source>
        <dbReference type="SAM" id="MobiDB-lite"/>
    </source>
</evidence>
<sequence length="302" mass="33922">MHRTNGEEELGSGTSTIQVRKIAVSDALSSSETVMDTRSERSNPFSNHQWRAETNGNKDTRSHNYNSCSVGRPLMFIYHEPEEVPEQEVQVQLPDLPTPAFGANCPDLGVQCQHASDNDKPVSKKSHDSISTGYRPPAFPWRPGWEHLSESGELESWELCGSKSVVSSSRIEARSSNQNSYDLGPEQNGETPLQKLPEVPRQLLDLLKDDRFGFHEITSEDSLDEVWHADILSTSLEDSVSPILALCFWTIPALLFGWSKELPFYPDNILCILANGKMISEKELVQLVKQDVERILAEPWKC</sequence>
<name>A0A9N9F8G3_9GLOM</name>
<dbReference type="Proteomes" id="UP000789508">
    <property type="component" value="Unassembled WGS sequence"/>
</dbReference>
<comment type="caution">
    <text evidence="2">The sequence shown here is derived from an EMBL/GenBank/DDBJ whole genome shotgun (WGS) entry which is preliminary data.</text>
</comment>
<protein>
    <submittedName>
        <fullName evidence="2">5665_t:CDS:1</fullName>
    </submittedName>
</protein>
<feature type="region of interest" description="Disordered" evidence="1">
    <location>
        <begin position="27"/>
        <end position="65"/>
    </location>
</feature>
<feature type="compositionally biased region" description="Basic and acidic residues" evidence="1">
    <location>
        <begin position="116"/>
        <end position="128"/>
    </location>
</feature>
<evidence type="ECO:0000313" key="2">
    <source>
        <dbReference type="EMBL" id="CAG8516715.1"/>
    </source>
</evidence>
<keyword evidence="3" id="KW-1185">Reference proteome</keyword>
<feature type="region of interest" description="Disordered" evidence="1">
    <location>
        <begin position="114"/>
        <end position="135"/>
    </location>
</feature>